<reference evidence="1" key="1">
    <citation type="submission" date="2021-06" db="EMBL/GenBank/DDBJ databases">
        <authorList>
            <person name="Kallberg Y."/>
            <person name="Tangrot J."/>
            <person name="Rosling A."/>
        </authorList>
    </citation>
    <scope>NUCLEOTIDE SEQUENCE</scope>
    <source>
        <strain evidence="1">IA702</strain>
    </source>
</reference>
<dbReference type="AlphaFoldDB" id="A0A9N8ZCV0"/>
<comment type="caution">
    <text evidence="1">The sequence shown here is derived from an EMBL/GenBank/DDBJ whole genome shotgun (WGS) entry which is preliminary data.</text>
</comment>
<protein>
    <submittedName>
        <fullName evidence="1">4833_t:CDS:1</fullName>
    </submittedName>
</protein>
<sequence length="78" mass="9157">MSQKTTRTSISDLLKNEICIFHMHNKTFKQNEEVRQPVSNTEALIHLKSIIRYQEQSADEVFTPNELTVLRRKISVLE</sequence>
<evidence type="ECO:0000313" key="1">
    <source>
        <dbReference type="EMBL" id="CAG8488854.1"/>
    </source>
</evidence>
<keyword evidence="2" id="KW-1185">Reference proteome</keyword>
<proteinExistence type="predicted"/>
<dbReference type="EMBL" id="CAJVPJ010000164">
    <property type="protein sequence ID" value="CAG8488854.1"/>
    <property type="molecule type" value="Genomic_DNA"/>
</dbReference>
<dbReference type="Proteomes" id="UP000789572">
    <property type="component" value="Unassembled WGS sequence"/>
</dbReference>
<evidence type="ECO:0000313" key="2">
    <source>
        <dbReference type="Proteomes" id="UP000789572"/>
    </source>
</evidence>
<gene>
    <name evidence="1" type="ORF">POCULU_LOCUS1955</name>
</gene>
<feature type="non-terminal residue" evidence="1">
    <location>
        <position position="78"/>
    </location>
</feature>
<name>A0A9N8ZCV0_9GLOM</name>
<accession>A0A9N8ZCV0</accession>
<organism evidence="1 2">
    <name type="scientific">Paraglomus occultum</name>
    <dbReference type="NCBI Taxonomy" id="144539"/>
    <lineage>
        <taxon>Eukaryota</taxon>
        <taxon>Fungi</taxon>
        <taxon>Fungi incertae sedis</taxon>
        <taxon>Mucoromycota</taxon>
        <taxon>Glomeromycotina</taxon>
        <taxon>Glomeromycetes</taxon>
        <taxon>Paraglomerales</taxon>
        <taxon>Paraglomeraceae</taxon>
        <taxon>Paraglomus</taxon>
    </lineage>
</organism>